<proteinExistence type="predicted"/>
<gene>
    <name evidence="1" type="ORF">V6N12_032823</name>
</gene>
<comment type="caution">
    <text evidence="1">The sequence shown here is derived from an EMBL/GenBank/DDBJ whole genome shotgun (WGS) entry which is preliminary data.</text>
</comment>
<evidence type="ECO:0000313" key="2">
    <source>
        <dbReference type="Proteomes" id="UP001472677"/>
    </source>
</evidence>
<reference evidence="1 2" key="1">
    <citation type="journal article" date="2024" name="G3 (Bethesda)">
        <title>Genome assembly of Hibiscus sabdariffa L. provides insights into metabolisms of medicinal natural products.</title>
        <authorList>
            <person name="Kim T."/>
        </authorList>
    </citation>
    <scope>NUCLEOTIDE SEQUENCE [LARGE SCALE GENOMIC DNA]</scope>
    <source>
        <strain evidence="1">TK-2024</strain>
        <tissue evidence="1">Old leaves</tissue>
    </source>
</reference>
<dbReference type="Proteomes" id="UP001472677">
    <property type="component" value="Unassembled WGS sequence"/>
</dbReference>
<evidence type="ECO:0000313" key="1">
    <source>
        <dbReference type="EMBL" id="KAK8491122.1"/>
    </source>
</evidence>
<dbReference type="EMBL" id="JBBPBM010000805">
    <property type="protein sequence ID" value="KAK8491122.1"/>
    <property type="molecule type" value="Genomic_DNA"/>
</dbReference>
<sequence>MNLVQRLTGSTSLSDQTNAAISPAARFASIEMTKSPMGKGQSKLVFGNIVSGANFAASDTTEFLLVASF</sequence>
<keyword evidence="2" id="KW-1185">Reference proteome</keyword>
<protein>
    <submittedName>
        <fullName evidence="1">Uncharacterized protein</fullName>
    </submittedName>
</protein>
<accession>A0ABR2ADC2</accession>
<organism evidence="1 2">
    <name type="scientific">Hibiscus sabdariffa</name>
    <name type="common">roselle</name>
    <dbReference type="NCBI Taxonomy" id="183260"/>
    <lineage>
        <taxon>Eukaryota</taxon>
        <taxon>Viridiplantae</taxon>
        <taxon>Streptophyta</taxon>
        <taxon>Embryophyta</taxon>
        <taxon>Tracheophyta</taxon>
        <taxon>Spermatophyta</taxon>
        <taxon>Magnoliopsida</taxon>
        <taxon>eudicotyledons</taxon>
        <taxon>Gunneridae</taxon>
        <taxon>Pentapetalae</taxon>
        <taxon>rosids</taxon>
        <taxon>malvids</taxon>
        <taxon>Malvales</taxon>
        <taxon>Malvaceae</taxon>
        <taxon>Malvoideae</taxon>
        <taxon>Hibiscus</taxon>
    </lineage>
</organism>
<name>A0ABR2ADC2_9ROSI</name>